<protein>
    <recommendedName>
        <fullName evidence="7">ABC transporter</fullName>
    </recommendedName>
</protein>
<proteinExistence type="inferred from homology"/>
<gene>
    <name evidence="5" type="ORF">AX660_10025</name>
</gene>
<dbReference type="PANTHER" id="PTHR30035">
    <property type="entry name" value="LIPOPROTEIN VACJ-RELATED"/>
    <property type="match status" value="1"/>
</dbReference>
<evidence type="ECO:0000313" key="6">
    <source>
        <dbReference type="Proteomes" id="UP000070299"/>
    </source>
</evidence>
<comment type="similarity">
    <text evidence="1">Belongs to the MlaA family.</text>
</comment>
<comment type="caution">
    <text evidence="5">The sequence shown here is derived from an EMBL/GenBank/DDBJ whole genome shotgun (WGS) entry which is preliminary data.</text>
</comment>
<feature type="chain" id="PRO_5007469574" description="ABC transporter" evidence="4">
    <location>
        <begin position="19"/>
        <end position="299"/>
    </location>
</feature>
<accession>A0A136A5P9</accession>
<reference evidence="6" key="1">
    <citation type="submission" date="2016-02" db="EMBL/GenBank/DDBJ databases">
        <authorList>
            <person name="Schultz-Johansen M."/>
            <person name="Glaring M.A."/>
            <person name="Bech P.K."/>
            <person name="Stougaard P."/>
        </authorList>
    </citation>
    <scope>NUCLEOTIDE SEQUENCE [LARGE SCALE GENOMIC DNA]</scope>
    <source>
        <strain evidence="6">S66</strain>
    </source>
</reference>
<dbReference type="STRING" id="1799789.AX660_10025"/>
<feature type="region of interest" description="Disordered" evidence="3">
    <location>
        <begin position="272"/>
        <end position="299"/>
    </location>
</feature>
<evidence type="ECO:0000256" key="1">
    <source>
        <dbReference type="ARBA" id="ARBA00010634"/>
    </source>
</evidence>
<feature type="signal peptide" evidence="4">
    <location>
        <begin position="1"/>
        <end position="18"/>
    </location>
</feature>
<keyword evidence="6" id="KW-1185">Reference proteome</keyword>
<organism evidence="5 6">
    <name type="scientific">Paraglaciecola hydrolytica</name>
    <dbReference type="NCBI Taxonomy" id="1799789"/>
    <lineage>
        <taxon>Bacteria</taxon>
        <taxon>Pseudomonadati</taxon>
        <taxon>Pseudomonadota</taxon>
        <taxon>Gammaproteobacteria</taxon>
        <taxon>Alteromonadales</taxon>
        <taxon>Alteromonadaceae</taxon>
        <taxon>Paraglaciecola</taxon>
    </lineage>
</organism>
<dbReference type="GO" id="GO:0016020">
    <property type="term" value="C:membrane"/>
    <property type="evidence" value="ECO:0007669"/>
    <property type="project" value="InterPro"/>
</dbReference>
<dbReference type="Proteomes" id="UP000070299">
    <property type="component" value="Unassembled WGS sequence"/>
</dbReference>
<dbReference type="InterPro" id="IPR007428">
    <property type="entry name" value="MlaA"/>
</dbReference>
<dbReference type="PANTHER" id="PTHR30035:SF3">
    <property type="entry name" value="INTERMEMBRANE PHOSPHOLIPID TRANSPORT SYSTEM LIPOPROTEIN MLAA"/>
    <property type="match status" value="1"/>
</dbReference>
<evidence type="ECO:0000256" key="3">
    <source>
        <dbReference type="SAM" id="MobiDB-lite"/>
    </source>
</evidence>
<dbReference type="Pfam" id="PF04333">
    <property type="entry name" value="MlaA"/>
    <property type="match status" value="1"/>
</dbReference>
<dbReference type="GO" id="GO:0120010">
    <property type="term" value="P:intermembrane phospholipid transfer"/>
    <property type="evidence" value="ECO:0007669"/>
    <property type="project" value="TreeGrafter"/>
</dbReference>
<name>A0A136A5P9_9ALTE</name>
<feature type="compositionally biased region" description="Basic and acidic residues" evidence="3">
    <location>
        <begin position="290"/>
        <end position="299"/>
    </location>
</feature>
<sequence length="299" mass="33117">MVKVVMVLAVSLFLNACAAKPEPQRISTENSTSTENTSTPKAEKLLVKSSHGTFELEPTVVAYEPETFNDPLEGFNRPVFAFNDFMFRYVLIPASHGYQAVVPSPVRSGVSNFFSNIREPLNAINHAMQGSGSSLGTSVSRFLINSTVGILGLFDPADHWFDIKEKKATLNQTLASYDMGYGAFLVLPFLGQTDTRNGFSTVVEGIVHPINALSNSPETLYIQSYNSFHEFAPQADGYETLKQQAEDPYLFFRNLYLQGVLRDQQFSEKVVGSESFPLNPHSTGHQKAQIKSEEPMAEQ</sequence>
<evidence type="ECO:0000256" key="2">
    <source>
        <dbReference type="ARBA" id="ARBA00022729"/>
    </source>
</evidence>
<keyword evidence="2 4" id="KW-0732">Signal</keyword>
<dbReference type="EMBL" id="LSNE01000003">
    <property type="protein sequence ID" value="KXI30572.1"/>
    <property type="molecule type" value="Genomic_DNA"/>
</dbReference>
<dbReference type="PRINTS" id="PR01805">
    <property type="entry name" value="VACJLIPOPROT"/>
</dbReference>
<evidence type="ECO:0008006" key="7">
    <source>
        <dbReference type="Google" id="ProtNLM"/>
    </source>
</evidence>
<dbReference type="AlphaFoldDB" id="A0A136A5P9"/>
<dbReference type="OrthoDB" id="9785326at2"/>
<evidence type="ECO:0000256" key="4">
    <source>
        <dbReference type="SAM" id="SignalP"/>
    </source>
</evidence>
<evidence type="ECO:0000313" key="5">
    <source>
        <dbReference type="EMBL" id="KXI30572.1"/>
    </source>
</evidence>